<dbReference type="GO" id="GO:0031965">
    <property type="term" value="C:nuclear membrane"/>
    <property type="evidence" value="ECO:0007669"/>
    <property type="project" value="UniProtKB-SubCell"/>
</dbReference>
<dbReference type="CTD" id="91181"/>
<evidence type="ECO:0000256" key="9">
    <source>
        <dbReference type="SAM" id="MobiDB-lite"/>
    </source>
</evidence>
<protein>
    <submittedName>
        <fullName evidence="12">Nucleoporin 210 like</fullName>
    </submittedName>
</protein>
<dbReference type="InterPro" id="IPR057586">
    <property type="entry name" value="Ig_NUP210_16th"/>
</dbReference>
<dbReference type="Pfam" id="PF22962">
    <property type="entry name" value="Ig_NUP210_7th"/>
    <property type="match status" value="1"/>
</dbReference>
<keyword evidence="13" id="KW-1185">Reference proteome</keyword>
<gene>
    <name evidence="12" type="primary">NUP210L</name>
</gene>
<evidence type="ECO:0000256" key="2">
    <source>
        <dbReference type="ARBA" id="ARBA00007313"/>
    </source>
</evidence>
<dbReference type="InterPro" id="IPR008964">
    <property type="entry name" value="Invasin/intimin_cell_adhesion"/>
</dbReference>
<keyword evidence="4" id="KW-0732">Signal</keyword>
<dbReference type="GO" id="GO:0005643">
    <property type="term" value="C:nuclear pore"/>
    <property type="evidence" value="ECO:0007669"/>
    <property type="project" value="TreeGrafter"/>
</dbReference>
<dbReference type="Pfam" id="PF22967">
    <property type="entry name" value="Ig_NUP210_1st"/>
    <property type="match status" value="1"/>
</dbReference>
<evidence type="ECO:0000256" key="8">
    <source>
        <dbReference type="ARBA" id="ARBA00023242"/>
    </source>
</evidence>
<evidence type="ECO:0000256" key="5">
    <source>
        <dbReference type="ARBA" id="ARBA00022989"/>
    </source>
</evidence>
<dbReference type="InterPro" id="IPR056897">
    <property type="entry name" value="Ig_NUP210_4th"/>
</dbReference>
<dbReference type="InterPro" id="IPR003343">
    <property type="entry name" value="Big_2"/>
</dbReference>
<feature type="region of interest" description="Disordered" evidence="9">
    <location>
        <begin position="1872"/>
        <end position="1893"/>
    </location>
</feature>
<dbReference type="GeneID" id="107324477"/>
<dbReference type="Pfam" id="PF24935">
    <property type="entry name" value="Ig_NUP210_6th"/>
    <property type="match status" value="1"/>
</dbReference>
<dbReference type="GeneTree" id="ENSGT00390000009491"/>
<sequence length="1893" mass="206909">MRSQQMSGTRCPKAHAQNRDGGNIALRAAPFCFADRMRRARRFSLLAFVVFVAVPNCAFKLNVPKVLLPFSREMRVPFVLEAERGCYSWRSMHYNVAAEPLYKNGTACSQKALLSAQSTQPTKLSSAVIAEEHVTGHMLRCDVMVDVIDSIEILSRTREIYVEDSPLELAVRALDVKGNTFSSLSGMVFEWSIAKDEDLDSIELSEKIRILKYSEADYSPPNHIVELERAEKQGDRILVSGMTTGAAVVKVRIHESTYKKVAAAAIRLLVLENIVLIPAHDVHLLVGAFIKYRVAKVVQGKITELEFPLEHYELELRDHVAAPGASELPVAKLEGKAATVRAVQLGQSSLVVVHRNVHMRAASGLPNCTIHVVEAGFLDFSVYPGDRWVLEAQREYTITVEVYDSDSTKVYLSDNLRITHHLPKEYFEVLTSSLNGSYYVVRVLKAGSTGIRAELVSVLQQDGSGAPLPTAISREQEVKIFHPITLSKSFLAFPWHPTAVLYQYRVQVKGGSGNFSWISSNQTVATVTIKGAVSAGLAQGNCTVQARDAQNPFHYAEIQVFVEPLAELKLMPLRADVEVGHAVVAPLQAYFTHRETRQHTAFTDCSLLPLDISMEKRGVFVLPEGGRMGNQKPDLTFCSSFQIEARSVGHTSLTVRVNVHQQYLETNATFAAYEPLKAVNLVEMALVTWKAAKEIVFEGGPGPWVLEPSHFFSELKMEHEDKIKYVQIHLPTQRKVTQYVYQVVCLELGEQVLTFHVGNRASQQNPAPAVETAMVTFICAVPASMTVSPAYGALRAVPPCLLPQHSKQLIPISSRRSTVLELAMFDGQQRKFDNFSSLVLQWKSSNRSLAHFSDARATRMVLKDDGSGQTRLHGQQLLEVHQIKGTVRVEVSFVKYRTGGGPQAASGLFTSVEFLLVDDVMVLPDNVTVYNHPAVKEQFSLVEGSGYFLVNSSKEGIVNVRYLEADGAIEVTPLQPGFLSLAVRDSCLASLAPVAAQVHVSDVQEVEVDLNEKVEIGSSITATVRVLGSQRLPLRSKYFKYMKLQLQAASPIVTLVQVEEVGEYSQLHTLHAVAVGQTTLVATAWDKMGRKITSAPRKIEVFPPFKLIPRKITLIPHNVMQVMSEGGPQPQSIVHFFVTNRSVAEVSSLGHVTAKAVGATTIQGTVQVVNEDTGRVTVFLQDQVELEVIPLKAVRIHVPSTRLIAGTEMPVFVVGLNNMLTPFSFSNANPELSFQWSVSKRDVLELLPRHTKVSIQLPAQNNVAMVVYTRAAGRTSIRVKVQCLNASAGQFEGNVAELSDEVQVLVFEKLFVFSPLFSTEQILMTTNSQLKLYTNREGAASVSFQILQCYPNSSVLEERDQGLLRAGPISGIAALEVTSVEQFGVNQTIITSIQIAPISYLRINVSPQIYTSSGISLAAFPLGMSLLITVEFYNSIGEKFHAQHAQLHLSVNRDDLLLIRPANKNHTYVAQAVSRGVTLLTVQDRKHPGVVDYIPVPVDCAIQPELPRALAVGDVVCFSSPLVNQEGDPGTWHVSPPTMLSIDSVSGAALAKSSGTATVFHEIPGIVKTYREVAVNGSSQLHLQTGQKSFLTNAPNSSAFHVLITTSSGTETLQGSCSSAQLSAITQRLVPQSLLQCNLKFSSTVVDVAAGDVFLVSPEFSTQEGLYVCVITVKPQPSSALLALSTANTSVRLVASLSSDTHSVLIPFLPAFYLPQSELAFSSTQLTDVLSVMGAEKVLENLEVQSISPAVEVLPSEFSSKPGFVHYTVRALNLSSLQQKPAASIIISCALTGQRDVVTAQAVMVEHPPGQHGALGLHWQLAGSYQILLFTLFAVLGSTAVTYLAYNAFVSRLQSLPLVYVSNLVTPQPGYTHPPSSIQGGSRTQMGLWSVKS</sequence>
<dbReference type="InterPro" id="IPR056898">
    <property type="entry name" value="Ig_NUP210_6th"/>
</dbReference>
<dbReference type="RefSeq" id="XP_032305057.1">
    <property type="nucleotide sequence ID" value="XM_032449166.1"/>
</dbReference>
<dbReference type="GO" id="GO:0060009">
    <property type="term" value="P:Sertoli cell development"/>
    <property type="evidence" value="ECO:0007669"/>
    <property type="project" value="Ensembl"/>
</dbReference>
<dbReference type="SMART" id="SM00635">
    <property type="entry name" value="BID_2"/>
    <property type="match status" value="2"/>
</dbReference>
<accession>A0A8C2TQJ4</accession>
<keyword evidence="5 10" id="KW-1133">Transmembrane helix</keyword>
<feature type="compositionally biased region" description="Polar residues" evidence="9">
    <location>
        <begin position="1874"/>
        <end position="1893"/>
    </location>
</feature>
<evidence type="ECO:0000256" key="10">
    <source>
        <dbReference type="SAM" id="Phobius"/>
    </source>
</evidence>
<dbReference type="PANTHER" id="PTHR23019:SF1">
    <property type="entry name" value="NUCLEAR PORE MEMBRANE GLYCOPROTEIN 210-LIKE"/>
    <property type="match status" value="1"/>
</dbReference>
<evidence type="ECO:0000256" key="6">
    <source>
        <dbReference type="ARBA" id="ARBA00023136"/>
    </source>
</evidence>
<dbReference type="Pfam" id="PF22959">
    <property type="entry name" value="Ig_NUP210_15th"/>
    <property type="match status" value="1"/>
</dbReference>
<dbReference type="SUPFAM" id="SSF49373">
    <property type="entry name" value="Invasin/intimin cell-adhesion fragments"/>
    <property type="match status" value="1"/>
</dbReference>
<evidence type="ECO:0000259" key="11">
    <source>
        <dbReference type="SMART" id="SM00635"/>
    </source>
</evidence>
<evidence type="ECO:0000256" key="7">
    <source>
        <dbReference type="ARBA" id="ARBA00023180"/>
    </source>
</evidence>
<evidence type="ECO:0000256" key="4">
    <source>
        <dbReference type="ARBA" id="ARBA00022729"/>
    </source>
</evidence>
<reference evidence="12" key="3">
    <citation type="submission" date="2025-09" db="UniProtKB">
        <authorList>
            <consortium name="Ensembl"/>
        </authorList>
    </citation>
    <scope>IDENTIFICATION</scope>
</reference>
<evidence type="ECO:0000313" key="13">
    <source>
        <dbReference type="Proteomes" id="UP000694412"/>
    </source>
</evidence>
<dbReference type="InterPro" id="IPR056899">
    <property type="entry name" value="Ig_NUP210_9th"/>
</dbReference>
<dbReference type="InterPro" id="IPR055094">
    <property type="entry name" value="NUP210_Ig15"/>
</dbReference>
<dbReference type="InterPro" id="IPR055099">
    <property type="entry name" value="Ig_NUP210_7th"/>
</dbReference>
<reference evidence="12" key="1">
    <citation type="submission" date="2015-11" db="EMBL/GenBank/DDBJ databases">
        <authorList>
            <consortium name="International Coturnix japonica Genome Analysis Consortium"/>
            <person name="Warren W."/>
            <person name="Burt D.W."/>
            <person name="Antin P.B."/>
            <person name="Lanford R."/>
            <person name="Gros J."/>
            <person name="Wilson R.K."/>
        </authorList>
    </citation>
    <scope>NUCLEOTIDE SEQUENCE [LARGE SCALE GENOMIC DNA]</scope>
</reference>
<dbReference type="InterPro" id="IPR045197">
    <property type="entry name" value="NUP210-like"/>
</dbReference>
<dbReference type="InterPro" id="IPR055096">
    <property type="entry name" value="Ig_NUP210_1st"/>
</dbReference>
<dbReference type="Pfam" id="PF02368">
    <property type="entry name" value="Big_2"/>
    <property type="match status" value="1"/>
</dbReference>
<keyword evidence="6 10" id="KW-0472">Membrane</keyword>
<dbReference type="Pfam" id="PF26181">
    <property type="entry name" value="Ig_NUP210_13th"/>
    <property type="match status" value="1"/>
</dbReference>
<dbReference type="Pfam" id="PF26184">
    <property type="entry name" value="Ig_NUP210_8th"/>
    <property type="match status" value="1"/>
</dbReference>
<comment type="subcellular location">
    <subcellularLocation>
        <location evidence="1">Nucleus membrane</location>
        <topology evidence="1">Single-pass membrane protein</topology>
    </subcellularLocation>
</comment>
<keyword evidence="7" id="KW-0325">Glycoprotein</keyword>
<feature type="transmembrane region" description="Helical" evidence="10">
    <location>
        <begin position="43"/>
        <end position="63"/>
    </location>
</feature>
<dbReference type="Pfam" id="PF24902">
    <property type="entry name" value="Ig_NUP210_9th"/>
    <property type="match status" value="1"/>
</dbReference>
<dbReference type="InterPro" id="IPR055095">
    <property type="entry name" value="NUP210_Ig_C"/>
</dbReference>
<dbReference type="Pfam" id="PF25354">
    <property type="entry name" value="Ig_NUP210_16th"/>
    <property type="match status" value="1"/>
</dbReference>
<evidence type="ECO:0000313" key="12">
    <source>
        <dbReference type="Ensembl" id="ENSCJPP00005017413.1"/>
    </source>
</evidence>
<keyword evidence="8" id="KW-0539">Nucleus</keyword>
<dbReference type="Pfam" id="PF26183">
    <property type="entry name" value="Ig_NUP210_14th"/>
    <property type="match status" value="1"/>
</dbReference>
<dbReference type="InterPro" id="IPR058779">
    <property type="entry name" value="Ig_NUP210_13th"/>
</dbReference>
<dbReference type="FunFam" id="2.60.40.1080:FF:000007">
    <property type="entry name" value="Nuclear Pore complex Protein"/>
    <property type="match status" value="1"/>
</dbReference>
<dbReference type="Pfam" id="PF24991">
    <property type="entry name" value="Ig_NUP210_4th"/>
    <property type="match status" value="1"/>
</dbReference>
<dbReference type="GO" id="GO:0007286">
    <property type="term" value="P:spermatid development"/>
    <property type="evidence" value="ECO:0007669"/>
    <property type="project" value="Ensembl"/>
</dbReference>
<comment type="similarity">
    <text evidence="2">Belongs to the NUP210 family.</text>
</comment>
<organism evidence="12 13">
    <name type="scientific">Coturnix japonica</name>
    <name type="common">Japanese quail</name>
    <name type="synonym">Coturnix coturnix japonica</name>
    <dbReference type="NCBI Taxonomy" id="93934"/>
    <lineage>
        <taxon>Eukaryota</taxon>
        <taxon>Metazoa</taxon>
        <taxon>Chordata</taxon>
        <taxon>Craniata</taxon>
        <taxon>Vertebrata</taxon>
        <taxon>Euteleostomi</taxon>
        <taxon>Archelosauria</taxon>
        <taxon>Archosauria</taxon>
        <taxon>Dinosauria</taxon>
        <taxon>Saurischia</taxon>
        <taxon>Theropoda</taxon>
        <taxon>Coelurosauria</taxon>
        <taxon>Aves</taxon>
        <taxon>Neognathae</taxon>
        <taxon>Galloanserae</taxon>
        <taxon>Galliformes</taxon>
        <taxon>Phasianidae</taxon>
        <taxon>Perdicinae</taxon>
        <taxon>Coturnix</taxon>
    </lineage>
</organism>
<feature type="domain" description="BIG2" evidence="11">
    <location>
        <begin position="1101"/>
        <end position="1176"/>
    </location>
</feature>
<dbReference type="Pfam" id="PF22969">
    <property type="entry name" value="Ig_NUP210_2nd"/>
    <property type="match status" value="1"/>
</dbReference>
<proteinExistence type="inferred from homology"/>
<dbReference type="Pfam" id="PF22963">
    <property type="entry name" value="Ig_NUP210_3rd"/>
    <property type="match status" value="1"/>
</dbReference>
<dbReference type="InterPro" id="IPR055098">
    <property type="entry name" value="Ig_NUP210_3rd"/>
</dbReference>
<dbReference type="Ensembl" id="ENSCJPT00005024271.1">
    <property type="protein sequence ID" value="ENSCJPP00005017413.1"/>
    <property type="gene ID" value="ENSCJPG00005014216.1"/>
</dbReference>
<name>A0A8C2TQJ4_COTJA</name>
<dbReference type="Proteomes" id="UP000694412">
    <property type="component" value="Chromosome 25"/>
</dbReference>
<keyword evidence="3 10" id="KW-0812">Transmembrane</keyword>
<dbReference type="InterPro" id="IPR055097">
    <property type="entry name" value="Ig_NUP210_2nd"/>
</dbReference>
<reference evidence="12" key="2">
    <citation type="submission" date="2025-08" db="UniProtKB">
        <authorList>
            <consortium name="Ensembl"/>
        </authorList>
    </citation>
    <scope>IDENTIFICATION</scope>
</reference>
<dbReference type="Pfam" id="PF26182">
    <property type="entry name" value="Ig_NUP210_5th"/>
    <property type="match status" value="1"/>
</dbReference>
<dbReference type="Pfam" id="PF22957">
    <property type="entry name" value="NUP210_Ig"/>
    <property type="match status" value="1"/>
</dbReference>
<feature type="domain" description="BIG2" evidence="11">
    <location>
        <begin position="480"/>
        <end position="557"/>
    </location>
</feature>
<feature type="transmembrane region" description="Helical" evidence="10">
    <location>
        <begin position="1827"/>
        <end position="1846"/>
    </location>
</feature>
<dbReference type="Gene3D" id="2.60.40.1080">
    <property type="match status" value="1"/>
</dbReference>
<dbReference type="PANTHER" id="PTHR23019">
    <property type="entry name" value="NUCLEAR PORE MEMBRANE GLYCOPROTEIN GP210-RELATED"/>
    <property type="match status" value="1"/>
</dbReference>
<dbReference type="OrthoDB" id="361283at2759"/>
<evidence type="ECO:0000256" key="1">
    <source>
        <dbReference type="ARBA" id="ARBA00004590"/>
    </source>
</evidence>
<evidence type="ECO:0000256" key="3">
    <source>
        <dbReference type="ARBA" id="ARBA00022692"/>
    </source>
</evidence>